<dbReference type="AlphaFoldDB" id="F2NBB9"/>
<dbReference type="HOGENOM" id="CLU_010194_1_3_11"/>
<evidence type="ECO:0000256" key="10">
    <source>
        <dbReference type="ARBA" id="ARBA00081284"/>
    </source>
</evidence>
<dbReference type="InterPro" id="IPR002347">
    <property type="entry name" value="SDR_fam"/>
</dbReference>
<accession>F2NBB9</accession>
<comment type="catalytic activity">
    <reaction evidence="6">
        <text>3-oxochenodeoxycholate + NADH + H(+) = isochenodeoxycholate + NAD(+)</text>
        <dbReference type="Rhea" id="RHEA:47516"/>
        <dbReference type="ChEBI" id="CHEBI:15378"/>
        <dbReference type="ChEBI" id="CHEBI:57540"/>
        <dbReference type="ChEBI" id="CHEBI:57945"/>
        <dbReference type="ChEBI" id="CHEBI:87730"/>
        <dbReference type="ChEBI" id="CHEBI:87731"/>
    </reaction>
    <physiologicalReaction direction="left-to-right" evidence="6">
        <dbReference type="Rhea" id="RHEA:47517"/>
    </physiologicalReaction>
</comment>
<comment type="similarity">
    <text evidence="1">Belongs to the short-chain dehydrogenases/reductases (SDR) family.</text>
</comment>
<dbReference type="Proteomes" id="UP000006851">
    <property type="component" value="Chromosome"/>
</dbReference>
<name>F2NBB9_CORGP</name>
<keyword evidence="3" id="KW-0443">Lipid metabolism</keyword>
<keyword evidence="4" id="KW-0753">Steroid metabolism</keyword>
<dbReference type="PRINTS" id="PR00081">
    <property type="entry name" value="GDHRDH"/>
</dbReference>
<proteinExistence type="inferred from homology"/>
<evidence type="ECO:0000256" key="6">
    <source>
        <dbReference type="ARBA" id="ARBA00050953"/>
    </source>
</evidence>
<evidence type="ECO:0000256" key="5">
    <source>
        <dbReference type="ARBA" id="ARBA00050257"/>
    </source>
</evidence>
<reference evidence="12" key="1">
    <citation type="journal article" date="2013" name="Stand. Genomic Sci.">
        <title>Complete genome sequence of Coriobacterium glomerans type strain (PW2(T)) from the midgut of Pyrrhocoris apterus L. (red soldier bug).</title>
        <authorList>
            <person name="Stackebrandt E."/>
            <person name="Zeytun A."/>
            <person name="Lapidus A."/>
            <person name="Nolan M."/>
            <person name="Lucas S."/>
            <person name="Hammon N."/>
            <person name="Deshpande S."/>
            <person name="Cheng J.F."/>
            <person name="Tapia R."/>
            <person name="Goodwin L.A."/>
            <person name="Pitluck S."/>
            <person name="Liolios K."/>
            <person name="Pagani I."/>
            <person name="Ivanova N."/>
            <person name="Mavromatis K."/>
            <person name="Mikhailova N."/>
            <person name="Huntemann M."/>
            <person name="Pati A."/>
            <person name="Chen A."/>
            <person name="Palaniappan K."/>
            <person name="Chang Y.J."/>
            <person name="Land M."/>
            <person name="Hauser L."/>
            <person name="Rohde M."/>
            <person name="Pukall R."/>
            <person name="Goker M."/>
            <person name="Detter J.C."/>
            <person name="Woyke T."/>
            <person name="Bristow J."/>
            <person name="Eisen J.A."/>
            <person name="Markowitz V."/>
            <person name="Hugenholtz P."/>
            <person name="Kyrpides N.C."/>
            <person name="Klenk H.P."/>
        </authorList>
    </citation>
    <scope>NUCLEOTIDE SEQUENCE</scope>
    <source>
        <strain evidence="12">ATCC 49209 / DSM 20642 / JCM 10262 / PW2</strain>
    </source>
</reference>
<evidence type="ECO:0000256" key="8">
    <source>
        <dbReference type="ARBA" id="ARBA00052953"/>
    </source>
</evidence>
<dbReference type="GO" id="GO:0016616">
    <property type="term" value="F:oxidoreductase activity, acting on the CH-OH group of donors, NAD or NADP as acceptor"/>
    <property type="evidence" value="ECO:0007669"/>
    <property type="project" value="TreeGrafter"/>
</dbReference>
<comment type="catalytic activity">
    <reaction evidence="7">
        <text>7alpha,12alpha-dihydroxy-3-oxo-5beta-cholan-24-oate + NADH + H(+) = isocholate + NAD(+)</text>
        <dbReference type="Rhea" id="RHEA:47512"/>
        <dbReference type="ChEBI" id="CHEBI:15378"/>
        <dbReference type="ChEBI" id="CHEBI:57540"/>
        <dbReference type="ChEBI" id="CHEBI:57945"/>
        <dbReference type="ChEBI" id="CHEBI:87735"/>
        <dbReference type="ChEBI" id="CHEBI:87736"/>
    </reaction>
    <physiologicalReaction direction="left-to-right" evidence="7">
        <dbReference type="Rhea" id="RHEA:47513"/>
    </physiologicalReaction>
</comment>
<comment type="catalytic activity">
    <reaction evidence="8">
        <text>3-oxo-5beta-cholan-24-oate + NADH + H(+) = isolithocholate + NAD(+)</text>
        <dbReference type="Rhea" id="RHEA:47508"/>
        <dbReference type="ChEBI" id="CHEBI:11867"/>
        <dbReference type="ChEBI" id="CHEBI:15378"/>
        <dbReference type="ChEBI" id="CHEBI:57540"/>
        <dbReference type="ChEBI" id="CHEBI:57945"/>
        <dbReference type="ChEBI" id="CHEBI:87728"/>
        <dbReference type="EC" id="1.1.1.391"/>
    </reaction>
    <physiologicalReaction direction="left-to-right" evidence="8">
        <dbReference type="Rhea" id="RHEA:47509"/>
    </physiologicalReaction>
</comment>
<dbReference type="STRING" id="700015.Corgl_0540"/>
<dbReference type="eggNOG" id="COG1028">
    <property type="taxonomic scope" value="Bacteria"/>
</dbReference>
<dbReference type="PANTHER" id="PTHR42760:SF133">
    <property type="entry name" value="3-OXOACYL-[ACYL-CARRIER-PROTEIN] REDUCTASE"/>
    <property type="match status" value="1"/>
</dbReference>
<gene>
    <name evidence="11" type="ordered locus">Corgl_0540</name>
</gene>
<dbReference type="FunFam" id="3.40.50.720:FF:000084">
    <property type="entry name" value="Short-chain dehydrogenase reductase"/>
    <property type="match status" value="1"/>
</dbReference>
<dbReference type="InterPro" id="IPR036291">
    <property type="entry name" value="NAD(P)-bd_dom_sf"/>
</dbReference>
<dbReference type="Gene3D" id="3.40.50.720">
    <property type="entry name" value="NAD(P)-binding Rossmann-like Domain"/>
    <property type="match status" value="1"/>
</dbReference>
<keyword evidence="2" id="KW-0560">Oxidoreductase</keyword>
<comment type="catalytic activity">
    <reaction evidence="5">
        <text>12alpha-hydroxy-3-oxo-5beta-cholan-24-oate + NADH + H(+) = isodeoxycholate + NAD(+)</text>
        <dbReference type="Rhea" id="RHEA:47492"/>
        <dbReference type="ChEBI" id="CHEBI:15378"/>
        <dbReference type="ChEBI" id="CHEBI:57540"/>
        <dbReference type="ChEBI" id="CHEBI:57945"/>
        <dbReference type="ChEBI" id="CHEBI:87733"/>
        <dbReference type="ChEBI" id="CHEBI:87734"/>
    </reaction>
    <physiologicalReaction direction="left-to-right" evidence="5">
        <dbReference type="Rhea" id="RHEA:47493"/>
    </physiologicalReaction>
</comment>
<protein>
    <recommendedName>
        <fullName evidence="9">3beta-hydroxycholanate 3-dehydrogenase (NAD(+))</fullName>
        <ecNumber evidence="9">1.1.1.391</ecNumber>
    </recommendedName>
    <alternativeName>
        <fullName evidence="10">NAD-dependent bile acid 3beta-dehydrogenase</fullName>
    </alternativeName>
</protein>
<evidence type="ECO:0000313" key="11">
    <source>
        <dbReference type="EMBL" id="AEB06655.1"/>
    </source>
</evidence>
<dbReference type="InterPro" id="IPR020904">
    <property type="entry name" value="Sc_DH/Rdtase_CS"/>
</dbReference>
<dbReference type="OrthoDB" id="4380821at2"/>
<evidence type="ECO:0000256" key="4">
    <source>
        <dbReference type="ARBA" id="ARBA00023221"/>
    </source>
</evidence>
<dbReference type="GO" id="GO:0008202">
    <property type="term" value="P:steroid metabolic process"/>
    <property type="evidence" value="ECO:0007669"/>
    <property type="project" value="UniProtKB-KW"/>
</dbReference>
<sequence length="260" mass="28747">MAREDNKTAVVTGSTRGIGCAIARQLSDDGFAVVIVGTHDEGYYKGEMEWAEEPQRDVFFVRADVSIPRDRSHLLQETLKRFGRIDCLVNNAGVAPKYRADILDVSEQSWDRVLDINLKGNMFTTQEFAIEMIQERKAGIIERGVIVNISSCSAVVSSISRGEYCVSKAGIAMLTKLYADRLAPEGINVYEIRPGVIKTDMTAAVQDKYDKLIHDGVFPISRWGVPEDVALAVSSFARGAFPYTTGSYLDVDGGFHIQRL</sequence>
<dbReference type="EMBL" id="CP002628">
    <property type="protein sequence ID" value="AEB06655.1"/>
    <property type="molecule type" value="Genomic_DNA"/>
</dbReference>
<evidence type="ECO:0000256" key="1">
    <source>
        <dbReference type="ARBA" id="ARBA00006484"/>
    </source>
</evidence>
<evidence type="ECO:0000256" key="9">
    <source>
        <dbReference type="ARBA" id="ARBA00067031"/>
    </source>
</evidence>
<dbReference type="Pfam" id="PF13561">
    <property type="entry name" value="adh_short_C2"/>
    <property type="match status" value="1"/>
</dbReference>
<evidence type="ECO:0000256" key="3">
    <source>
        <dbReference type="ARBA" id="ARBA00023098"/>
    </source>
</evidence>
<dbReference type="NCBIfam" id="NF009386">
    <property type="entry name" value="PRK12745.1"/>
    <property type="match status" value="1"/>
</dbReference>
<dbReference type="PROSITE" id="PS00061">
    <property type="entry name" value="ADH_SHORT"/>
    <property type="match status" value="1"/>
</dbReference>
<evidence type="ECO:0000256" key="2">
    <source>
        <dbReference type="ARBA" id="ARBA00023002"/>
    </source>
</evidence>
<dbReference type="EC" id="1.1.1.391" evidence="9"/>
<evidence type="ECO:0000313" key="12">
    <source>
        <dbReference type="Proteomes" id="UP000006851"/>
    </source>
</evidence>
<dbReference type="PRINTS" id="PR00080">
    <property type="entry name" value="SDRFAMILY"/>
</dbReference>
<organism evidence="11 12">
    <name type="scientific">Coriobacterium glomerans (strain ATCC 49209 / DSM 20642 / JCM 10262 / PW2)</name>
    <dbReference type="NCBI Taxonomy" id="700015"/>
    <lineage>
        <taxon>Bacteria</taxon>
        <taxon>Bacillati</taxon>
        <taxon>Actinomycetota</taxon>
        <taxon>Coriobacteriia</taxon>
        <taxon>Coriobacteriales</taxon>
        <taxon>Coriobacteriaceae</taxon>
        <taxon>Coriobacterium</taxon>
    </lineage>
</organism>
<dbReference type="PANTHER" id="PTHR42760">
    <property type="entry name" value="SHORT-CHAIN DEHYDROGENASES/REDUCTASES FAMILY MEMBER"/>
    <property type="match status" value="1"/>
</dbReference>
<dbReference type="KEGG" id="cgo:Corgl_0540"/>
<dbReference type="SUPFAM" id="SSF51735">
    <property type="entry name" value="NAD(P)-binding Rossmann-fold domains"/>
    <property type="match status" value="1"/>
</dbReference>
<keyword evidence="12" id="KW-1185">Reference proteome</keyword>
<dbReference type="RefSeq" id="WP_013708398.1">
    <property type="nucleotide sequence ID" value="NC_015389.1"/>
</dbReference>
<evidence type="ECO:0000256" key="7">
    <source>
        <dbReference type="ARBA" id="ARBA00052497"/>
    </source>
</evidence>